<comment type="similarity">
    <text evidence="2">Belongs to the BexD/CtrA/VexA family.</text>
</comment>
<dbReference type="Pfam" id="PF22461">
    <property type="entry name" value="SLBB_2"/>
    <property type="match status" value="1"/>
</dbReference>
<keyword evidence="7 16" id="KW-0732">Signal</keyword>
<dbReference type="Gene3D" id="3.10.560.10">
    <property type="entry name" value="Outer membrane lipoprotein wza domain like"/>
    <property type="match status" value="1"/>
</dbReference>
<protein>
    <submittedName>
        <fullName evidence="19">Polysaccharide biosynthesis/export family protein</fullName>
    </submittedName>
</protein>
<evidence type="ECO:0000256" key="8">
    <source>
        <dbReference type="ARBA" id="ARBA00023047"/>
    </source>
</evidence>
<keyword evidence="12" id="KW-0564">Palmitate</keyword>
<evidence type="ECO:0000256" key="7">
    <source>
        <dbReference type="ARBA" id="ARBA00022729"/>
    </source>
</evidence>
<keyword evidence="20" id="KW-1185">Reference proteome</keyword>
<dbReference type="InterPro" id="IPR054765">
    <property type="entry name" value="SLBB_dom"/>
</dbReference>
<dbReference type="RefSeq" id="WP_192533951.1">
    <property type="nucleotide sequence ID" value="NZ_JACZHT010000002.1"/>
</dbReference>
<evidence type="ECO:0000256" key="2">
    <source>
        <dbReference type="ARBA" id="ARBA00009450"/>
    </source>
</evidence>
<dbReference type="PROSITE" id="PS51257">
    <property type="entry name" value="PROKAR_LIPOPROTEIN"/>
    <property type="match status" value="1"/>
</dbReference>
<keyword evidence="8" id="KW-0625">Polysaccharide transport</keyword>
<evidence type="ECO:0000256" key="3">
    <source>
        <dbReference type="ARBA" id="ARBA00022448"/>
    </source>
</evidence>
<evidence type="ECO:0000256" key="14">
    <source>
        <dbReference type="ARBA" id="ARBA00023288"/>
    </source>
</evidence>
<evidence type="ECO:0000256" key="6">
    <source>
        <dbReference type="ARBA" id="ARBA00022692"/>
    </source>
</evidence>
<keyword evidence="6" id="KW-0812">Transmembrane</keyword>
<evidence type="ECO:0000256" key="13">
    <source>
        <dbReference type="ARBA" id="ARBA00023237"/>
    </source>
</evidence>
<organism evidence="19 20">
    <name type="scientific">Phaeovibrio sulfidiphilus</name>
    <dbReference type="NCBI Taxonomy" id="1220600"/>
    <lineage>
        <taxon>Bacteria</taxon>
        <taxon>Pseudomonadati</taxon>
        <taxon>Pseudomonadota</taxon>
        <taxon>Alphaproteobacteria</taxon>
        <taxon>Rhodospirillales</taxon>
        <taxon>Rhodospirillaceae</taxon>
        <taxon>Phaeovibrio</taxon>
    </lineage>
</organism>
<feature type="domain" description="Polysaccharide export protein N-terminal" evidence="17">
    <location>
        <begin position="51"/>
        <end position="124"/>
    </location>
</feature>
<dbReference type="Proteomes" id="UP000631034">
    <property type="component" value="Unassembled WGS sequence"/>
</dbReference>
<keyword evidence="11" id="KW-0472">Membrane</keyword>
<evidence type="ECO:0000256" key="4">
    <source>
        <dbReference type="ARBA" id="ARBA00022452"/>
    </source>
</evidence>
<reference evidence="19" key="1">
    <citation type="submission" date="2020-10" db="EMBL/GenBank/DDBJ databases">
        <title>Genome sequence of the unusual species of purple photosynthetic bacteria, Phaeovibrio sulfidiphilus DSM 23193, type strain.</title>
        <authorList>
            <person name="Kyndt J.A."/>
            <person name="Meyer T.E."/>
        </authorList>
    </citation>
    <scope>NUCLEOTIDE SEQUENCE</scope>
    <source>
        <strain evidence="19">DSM 23193</strain>
    </source>
</reference>
<dbReference type="PANTHER" id="PTHR33619">
    <property type="entry name" value="POLYSACCHARIDE EXPORT PROTEIN GFCE-RELATED"/>
    <property type="match status" value="1"/>
</dbReference>
<feature type="region of interest" description="Disordered" evidence="15">
    <location>
        <begin position="27"/>
        <end position="46"/>
    </location>
</feature>
<feature type="domain" description="SLBB" evidence="18">
    <location>
        <begin position="131"/>
        <end position="210"/>
    </location>
</feature>
<dbReference type="AlphaFoldDB" id="A0A8J6YN70"/>
<accession>A0A8J6YN70</accession>
<dbReference type="InterPro" id="IPR003715">
    <property type="entry name" value="Poly_export_N"/>
</dbReference>
<sequence length="217" mass="22915">MTTRTIGALFLGLALAACSYLPSAPAPAQTDAGTAGRSAPVDSHQPSAVPGSSYFLAPGDVLQISVWGEEKLDLEVLVLPSSQISFPLVGELSTRGKTPDTLRDEIRDRLKVYIPNAEVTVSVKAPLGHAYHVVGQVNKPGEIVNSRNITVMQALSIAGGVTPFADEGGIIVLRRTSDGEVSFPFPYKDVIRGRSLDQDIVLKPGDVIVVPTAGLLF</sequence>
<evidence type="ECO:0000256" key="11">
    <source>
        <dbReference type="ARBA" id="ARBA00023136"/>
    </source>
</evidence>
<dbReference type="GO" id="GO:0015288">
    <property type="term" value="F:porin activity"/>
    <property type="evidence" value="ECO:0007669"/>
    <property type="project" value="UniProtKB-KW"/>
</dbReference>
<evidence type="ECO:0000313" key="19">
    <source>
        <dbReference type="EMBL" id="MBE1236954.1"/>
    </source>
</evidence>
<evidence type="ECO:0000256" key="1">
    <source>
        <dbReference type="ARBA" id="ARBA00004571"/>
    </source>
</evidence>
<dbReference type="Pfam" id="PF02563">
    <property type="entry name" value="Poly_export"/>
    <property type="match status" value="1"/>
</dbReference>
<gene>
    <name evidence="19" type="ORF">IHV25_04745</name>
</gene>
<keyword evidence="14" id="KW-0449">Lipoprotein</keyword>
<evidence type="ECO:0000256" key="16">
    <source>
        <dbReference type="SAM" id="SignalP"/>
    </source>
</evidence>
<dbReference type="InterPro" id="IPR049712">
    <property type="entry name" value="Poly_export"/>
</dbReference>
<keyword evidence="4" id="KW-1134">Transmembrane beta strand</keyword>
<keyword evidence="13" id="KW-0998">Cell outer membrane</keyword>
<keyword evidence="9" id="KW-0406">Ion transport</keyword>
<dbReference type="GO" id="GO:0046930">
    <property type="term" value="C:pore complex"/>
    <property type="evidence" value="ECO:0007669"/>
    <property type="project" value="UniProtKB-KW"/>
</dbReference>
<dbReference type="EMBL" id="JACZHT010000002">
    <property type="protein sequence ID" value="MBE1236954.1"/>
    <property type="molecule type" value="Genomic_DNA"/>
</dbReference>
<evidence type="ECO:0000256" key="10">
    <source>
        <dbReference type="ARBA" id="ARBA00023114"/>
    </source>
</evidence>
<keyword evidence="3" id="KW-0813">Transport</keyword>
<comment type="subcellular location">
    <subcellularLocation>
        <location evidence="1">Cell outer membrane</location>
        <topology evidence="1">Multi-pass membrane protein</topology>
    </subcellularLocation>
</comment>
<evidence type="ECO:0000256" key="5">
    <source>
        <dbReference type="ARBA" id="ARBA00022597"/>
    </source>
</evidence>
<evidence type="ECO:0000256" key="9">
    <source>
        <dbReference type="ARBA" id="ARBA00023065"/>
    </source>
</evidence>
<comment type="caution">
    <text evidence="19">The sequence shown here is derived from an EMBL/GenBank/DDBJ whole genome shotgun (WGS) entry which is preliminary data.</text>
</comment>
<name>A0A8J6YN70_9PROT</name>
<proteinExistence type="inferred from homology"/>
<evidence type="ECO:0000259" key="18">
    <source>
        <dbReference type="Pfam" id="PF22461"/>
    </source>
</evidence>
<dbReference type="GO" id="GO:0009279">
    <property type="term" value="C:cell outer membrane"/>
    <property type="evidence" value="ECO:0007669"/>
    <property type="project" value="UniProtKB-SubCell"/>
</dbReference>
<feature type="chain" id="PRO_5035195234" evidence="16">
    <location>
        <begin position="29"/>
        <end position="217"/>
    </location>
</feature>
<evidence type="ECO:0000256" key="15">
    <source>
        <dbReference type="SAM" id="MobiDB-lite"/>
    </source>
</evidence>
<feature type="signal peptide" evidence="16">
    <location>
        <begin position="1"/>
        <end position="28"/>
    </location>
</feature>
<keyword evidence="10" id="KW-0626">Porin</keyword>
<evidence type="ECO:0000313" key="20">
    <source>
        <dbReference type="Proteomes" id="UP000631034"/>
    </source>
</evidence>
<dbReference type="GO" id="GO:0015159">
    <property type="term" value="F:polysaccharide transmembrane transporter activity"/>
    <property type="evidence" value="ECO:0007669"/>
    <property type="project" value="InterPro"/>
</dbReference>
<evidence type="ECO:0000256" key="12">
    <source>
        <dbReference type="ARBA" id="ARBA00023139"/>
    </source>
</evidence>
<dbReference type="PANTHER" id="PTHR33619:SF3">
    <property type="entry name" value="POLYSACCHARIDE EXPORT PROTEIN GFCE-RELATED"/>
    <property type="match status" value="1"/>
</dbReference>
<keyword evidence="5" id="KW-0762">Sugar transport</keyword>
<evidence type="ECO:0000259" key="17">
    <source>
        <dbReference type="Pfam" id="PF02563"/>
    </source>
</evidence>
<dbReference type="GO" id="GO:0006811">
    <property type="term" value="P:monoatomic ion transport"/>
    <property type="evidence" value="ECO:0007669"/>
    <property type="project" value="UniProtKB-KW"/>
</dbReference>